<comment type="caution">
    <text evidence="3">The sequence shown here is derived from an EMBL/GenBank/DDBJ whole genome shotgun (WGS) entry which is preliminary data.</text>
</comment>
<organism evidence="3 4">
    <name type="scientific">Crypturellus soui</name>
    <dbReference type="NCBI Taxonomy" id="458187"/>
    <lineage>
        <taxon>Eukaryota</taxon>
        <taxon>Metazoa</taxon>
        <taxon>Chordata</taxon>
        <taxon>Craniata</taxon>
        <taxon>Vertebrata</taxon>
        <taxon>Euteleostomi</taxon>
        <taxon>Archelosauria</taxon>
        <taxon>Archosauria</taxon>
        <taxon>Dinosauria</taxon>
        <taxon>Saurischia</taxon>
        <taxon>Theropoda</taxon>
        <taxon>Coelurosauria</taxon>
        <taxon>Aves</taxon>
        <taxon>Palaeognathae</taxon>
        <taxon>Tinamiformes</taxon>
        <taxon>Tinamidae</taxon>
        <taxon>Crypturellus</taxon>
    </lineage>
</organism>
<dbReference type="GO" id="GO:0004190">
    <property type="term" value="F:aspartic-type endopeptidase activity"/>
    <property type="evidence" value="ECO:0007669"/>
    <property type="project" value="InterPro"/>
</dbReference>
<dbReference type="OrthoDB" id="771136at2759"/>
<dbReference type="SUPFAM" id="SSF50630">
    <property type="entry name" value="Acid proteases"/>
    <property type="match status" value="1"/>
</dbReference>
<dbReference type="PANTHER" id="PTHR47966:SF66">
    <property type="entry name" value="PEPSINOGEN C"/>
    <property type="match status" value="1"/>
</dbReference>
<sequence>PQIQQLSITNQEFGLSETEPGTSFLYAEFDGILGLAYPSLAAGGASTVMQGLLQENLIDEPVFSFYLSG</sequence>
<dbReference type="PROSITE" id="PS51767">
    <property type="entry name" value="PEPTIDASE_A1"/>
    <property type="match status" value="1"/>
</dbReference>
<proteinExistence type="inferred from homology"/>
<feature type="non-terminal residue" evidence="3">
    <location>
        <position position="69"/>
    </location>
</feature>
<dbReference type="Gene3D" id="2.40.70.10">
    <property type="entry name" value="Acid Proteases"/>
    <property type="match status" value="1"/>
</dbReference>
<evidence type="ECO:0000313" key="4">
    <source>
        <dbReference type="Proteomes" id="UP000545332"/>
    </source>
</evidence>
<name>A0A7K4L1V8_9AVES</name>
<dbReference type="InterPro" id="IPR021109">
    <property type="entry name" value="Peptidase_aspartic_dom_sf"/>
</dbReference>
<keyword evidence="4" id="KW-1185">Reference proteome</keyword>
<gene>
    <name evidence="3" type="primary">Pgc_2</name>
    <name evidence="3" type="ORF">CRYSOU_R15553</name>
</gene>
<protein>
    <submittedName>
        <fullName evidence="3">PEPC protein</fullName>
    </submittedName>
</protein>
<accession>A0A7K4L1V8</accession>
<dbReference type="InterPro" id="IPR001461">
    <property type="entry name" value="Aspartic_peptidase_A1"/>
</dbReference>
<reference evidence="3 4" key="1">
    <citation type="submission" date="2019-09" db="EMBL/GenBank/DDBJ databases">
        <title>Bird 10,000 Genomes (B10K) Project - Family phase.</title>
        <authorList>
            <person name="Zhang G."/>
        </authorList>
    </citation>
    <scope>NUCLEOTIDE SEQUENCE [LARGE SCALE GENOMIC DNA]</scope>
    <source>
        <strain evidence="3">B10K-MSB-42743</strain>
        <tissue evidence="3">Heart</tissue>
    </source>
</reference>
<dbReference type="InterPro" id="IPR033121">
    <property type="entry name" value="PEPTIDASE_A1"/>
</dbReference>
<dbReference type="AlphaFoldDB" id="A0A7K4L1V8"/>
<evidence type="ECO:0000256" key="1">
    <source>
        <dbReference type="ARBA" id="ARBA00007447"/>
    </source>
</evidence>
<dbReference type="GO" id="GO:0006508">
    <property type="term" value="P:proteolysis"/>
    <property type="evidence" value="ECO:0007669"/>
    <property type="project" value="InterPro"/>
</dbReference>
<dbReference type="Proteomes" id="UP000545332">
    <property type="component" value="Unassembled WGS sequence"/>
</dbReference>
<evidence type="ECO:0000313" key="3">
    <source>
        <dbReference type="EMBL" id="NWI21886.1"/>
    </source>
</evidence>
<dbReference type="EMBL" id="VWPX01068564">
    <property type="protein sequence ID" value="NWI21886.1"/>
    <property type="molecule type" value="Genomic_DNA"/>
</dbReference>
<feature type="domain" description="Peptidase A1" evidence="2">
    <location>
        <begin position="1"/>
        <end position="69"/>
    </location>
</feature>
<comment type="similarity">
    <text evidence="1">Belongs to the peptidase A1 family.</text>
</comment>
<dbReference type="Pfam" id="PF00026">
    <property type="entry name" value="Asp"/>
    <property type="match status" value="1"/>
</dbReference>
<evidence type="ECO:0000259" key="2">
    <source>
        <dbReference type="PROSITE" id="PS51767"/>
    </source>
</evidence>
<dbReference type="PANTHER" id="PTHR47966">
    <property type="entry name" value="BETA-SITE APP-CLEAVING ENZYME, ISOFORM A-RELATED"/>
    <property type="match status" value="1"/>
</dbReference>
<feature type="non-terminal residue" evidence="3">
    <location>
        <position position="1"/>
    </location>
</feature>